<keyword evidence="3" id="KW-1185">Reference proteome</keyword>
<organism evidence="2 3">
    <name type="scientific">Batillaria attramentaria</name>
    <dbReference type="NCBI Taxonomy" id="370345"/>
    <lineage>
        <taxon>Eukaryota</taxon>
        <taxon>Metazoa</taxon>
        <taxon>Spiralia</taxon>
        <taxon>Lophotrochozoa</taxon>
        <taxon>Mollusca</taxon>
        <taxon>Gastropoda</taxon>
        <taxon>Caenogastropoda</taxon>
        <taxon>Sorbeoconcha</taxon>
        <taxon>Cerithioidea</taxon>
        <taxon>Batillariidae</taxon>
        <taxon>Batillaria</taxon>
    </lineage>
</organism>
<sequence length="636" mass="71012">VGPRDYCGFSLGPRDYCGFSLGPRDYCGFSLGPRDYRGFSVGPRDYCGFSLGPRDYCGFSLGPRDYRGFSLGPRDYRGFSLGPRDYCGFSVGSRDYRGFSLGPRDYRGFSLGPRDYRGFSLGPRDYRGFSLGPCDYCGFSLGPRDYYGFSLGPRDYCGFSLGPRDYRGFSLGPRDYCGFRRAAHVYSVSIMFIGVFVHMEEELSFLREEVRTKAATVRRLQTSLFEQQVRANAATVSLRTQLRKKELETKQVEVKYEQQMATMLSHLLYLEGQMKQDQRDVVVALQEKDDVIRRQRAAIEDLATKNTRLLAALKEAHGYSGGNGVSPYNSPSNSPLVSGEKGGNDVVTVGGQQVVLRNKDKGNGAHKVRFSSVKDKLRRHKSSLELYRPEVLETLVEGTLRYGSQENLAGGATRGAGRGHGVAMSSDEVKRSRLQERKEKCRSMVDYPFRMNDPFRLNDLPEVSAEVERGKLTSELQLTRDQHPLPPSPNHSQFSSHPGDASLHSDEEEVFNNGGREYGELAKATSMPQSLSDGVEHVVHVSSRERPHSLHGVELMSHNSESVSPTNKVSMAPSPTSTVPPGGSESNPFKSFKNVFRRRNSKQRSKKRPASLGQGQGSNQEYHEALNAHFKKYDLS</sequence>
<dbReference type="EMBL" id="JACVVK020000324">
    <property type="protein sequence ID" value="KAK7478504.1"/>
    <property type="molecule type" value="Genomic_DNA"/>
</dbReference>
<gene>
    <name evidence="2" type="ORF">BaRGS_00030263</name>
</gene>
<evidence type="ECO:0000313" key="3">
    <source>
        <dbReference type="Proteomes" id="UP001519460"/>
    </source>
</evidence>
<name>A0ABD0JTY1_9CAEN</name>
<feature type="region of interest" description="Disordered" evidence="1">
    <location>
        <begin position="407"/>
        <end position="435"/>
    </location>
</feature>
<feature type="region of interest" description="Disordered" evidence="1">
    <location>
        <begin position="558"/>
        <end position="623"/>
    </location>
</feature>
<evidence type="ECO:0000256" key="1">
    <source>
        <dbReference type="SAM" id="MobiDB-lite"/>
    </source>
</evidence>
<comment type="caution">
    <text evidence="2">The sequence shown here is derived from an EMBL/GenBank/DDBJ whole genome shotgun (WGS) entry which is preliminary data.</text>
</comment>
<dbReference type="AlphaFoldDB" id="A0ABD0JTY1"/>
<feature type="compositionally biased region" description="Polar residues" evidence="1">
    <location>
        <begin position="558"/>
        <end position="569"/>
    </location>
</feature>
<feature type="compositionally biased region" description="Low complexity" evidence="1">
    <location>
        <begin position="573"/>
        <end position="586"/>
    </location>
</feature>
<feature type="compositionally biased region" description="Polar residues" evidence="1">
    <location>
        <begin position="326"/>
        <end position="336"/>
    </location>
</feature>
<dbReference type="Proteomes" id="UP001519460">
    <property type="component" value="Unassembled WGS sequence"/>
</dbReference>
<accession>A0ABD0JTY1</accession>
<feature type="region of interest" description="Disordered" evidence="1">
    <location>
        <begin position="480"/>
        <end position="506"/>
    </location>
</feature>
<feature type="region of interest" description="Disordered" evidence="1">
    <location>
        <begin position="321"/>
        <end position="340"/>
    </location>
</feature>
<proteinExistence type="predicted"/>
<protein>
    <submittedName>
        <fullName evidence="2">Uncharacterized protein</fullName>
    </submittedName>
</protein>
<reference evidence="2 3" key="1">
    <citation type="journal article" date="2023" name="Sci. Data">
        <title>Genome assembly of the Korean intertidal mud-creeper Batillaria attramentaria.</title>
        <authorList>
            <person name="Patra A.K."/>
            <person name="Ho P.T."/>
            <person name="Jun S."/>
            <person name="Lee S.J."/>
            <person name="Kim Y."/>
            <person name="Won Y.J."/>
        </authorList>
    </citation>
    <scope>NUCLEOTIDE SEQUENCE [LARGE SCALE GENOMIC DNA]</scope>
    <source>
        <strain evidence="2">Wonlab-2016</strain>
    </source>
</reference>
<evidence type="ECO:0000313" key="2">
    <source>
        <dbReference type="EMBL" id="KAK7478504.1"/>
    </source>
</evidence>
<feature type="non-terminal residue" evidence="2">
    <location>
        <position position="1"/>
    </location>
</feature>
<feature type="compositionally biased region" description="Basic residues" evidence="1">
    <location>
        <begin position="595"/>
        <end position="609"/>
    </location>
</feature>